<dbReference type="PANTHER" id="PTHR34137:SF1">
    <property type="entry name" value="EXODEOXYRIBONUCLEASE 7 SMALL SUBUNIT"/>
    <property type="match status" value="1"/>
</dbReference>
<comment type="catalytic activity">
    <reaction evidence="6">
        <text>Exonucleolytic cleavage in either 5'- to 3'- or 3'- to 5'-direction to yield nucleoside 5'-phosphates.</text>
        <dbReference type="EC" id="3.1.11.6"/>
    </reaction>
</comment>
<keyword evidence="5 6" id="KW-0269">Exonuclease</keyword>
<dbReference type="Pfam" id="PF02609">
    <property type="entry name" value="Exonuc_VII_S"/>
    <property type="match status" value="1"/>
</dbReference>
<dbReference type="EMBL" id="CP136137">
    <property type="protein sequence ID" value="WYY07729.1"/>
    <property type="molecule type" value="Genomic_DNA"/>
</dbReference>
<sequence length="85" mass="9295">MTEPGADHRVPVAELDYEQARDELTEVVATLERGGLGLDESLALWERGEALAQRCTAHLEGARGRIEAALNSDGDDDNDEDEDED</sequence>
<reference evidence="7 8" key="1">
    <citation type="journal article" date="2023" name="Virus Evol.">
        <title>Computational host range prediction-The good, the bad, and the ugly.</title>
        <authorList>
            <person name="Howell A.A."/>
            <person name="Versoza C.J."/>
            <person name="Pfeifer S.P."/>
        </authorList>
    </citation>
    <scope>NUCLEOTIDE SEQUENCE [LARGE SCALE GENOMIC DNA]</scope>
    <source>
        <strain evidence="7 8">1610/1b</strain>
    </source>
</reference>
<comment type="subunit">
    <text evidence="6">Heterooligomer composed of large and small subunits.</text>
</comment>
<accession>A0ABZ2U1Z6</accession>
<gene>
    <name evidence="6" type="primary">xseB</name>
    <name evidence="7" type="ORF">RVF87_01165</name>
</gene>
<keyword evidence="3 6" id="KW-0540">Nuclease</keyword>
<evidence type="ECO:0000256" key="5">
    <source>
        <dbReference type="ARBA" id="ARBA00022839"/>
    </source>
</evidence>
<organism evidence="7 8">
    <name type="scientific">Gordonia hydrophobica</name>
    <dbReference type="NCBI Taxonomy" id="40516"/>
    <lineage>
        <taxon>Bacteria</taxon>
        <taxon>Bacillati</taxon>
        <taxon>Actinomycetota</taxon>
        <taxon>Actinomycetes</taxon>
        <taxon>Mycobacteriales</taxon>
        <taxon>Gordoniaceae</taxon>
        <taxon>Gordonia</taxon>
    </lineage>
</organism>
<evidence type="ECO:0000313" key="7">
    <source>
        <dbReference type="EMBL" id="WYY07729.1"/>
    </source>
</evidence>
<evidence type="ECO:0000313" key="8">
    <source>
        <dbReference type="Proteomes" id="UP001479933"/>
    </source>
</evidence>
<protein>
    <recommendedName>
        <fullName evidence="6">Exodeoxyribonuclease 7 small subunit</fullName>
        <ecNumber evidence="6">3.1.11.6</ecNumber>
    </recommendedName>
    <alternativeName>
        <fullName evidence="6">Exodeoxyribonuclease VII small subunit</fullName>
        <shortName evidence="6">Exonuclease VII small subunit</shortName>
    </alternativeName>
</protein>
<dbReference type="GO" id="GO:0008855">
    <property type="term" value="F:exodeoxyribonuclease VII activity"/>
    <property type="evidence" value="ECO:0007669"/>
    <property type="project" value="UniProtKB-EC"/>
</dbReference>
<dbReference type="NCBIfam" id="TIGR01280">
    <property type="entry name" value="xseB"/>
    <property type="match status" value="1"/>
</dbReference>
<comment type="similarity">
    <text evidence="1 6">Belongs to the XseB family.</text>
</comment>
<dbReference type="RefSeq" id="WP_066166116.1">
    <property type="nucleotide sequence ID" value="NZ_CP136137.1"/>
</dbReference>
<dbReference type="InterPro" id="IPR037004">
    <property type="entry name" value="Exonuc_VII_ssu_sf"/>
</dbReference>
<evidence type="ECO:0000256" key="2">
    <source>
        <dbReference type="ARBA" id="ARBA00022490"/>
    </source>
</evidence>
<keyword evidence="8" id="KW-1185">Reference proteome</keyword>
<dbReference type="SUPFAM" id="SSF116842">
    <property type="entry name" value="XseB-like"/>
    <property type="match status" value="1"/>
</dbReference>
<dbReference type="PIRSF" id="PIRSF006488">
    <property type="entry name" value="Exonuc_VII_S"/>
    <property type="match status" value="1"/>
</dbReference>
<evidence type="ECO:0000256" key="4">
    <source>
        <dbReference type="ARBA" id="ARBA00022801"/>
    </source>
</evidence>
<proteinExistence type="inferred from homology"/>
<comment type="function">
    <text evidence="6">Bidirectionally degrades single-stranded DNA into large acid-insoluble oligonucleotides, which are then degraded further into small acid-soluble oligonucleotides.</text>
</comment>
<evidence type="ECO:0000256" key="6">
    <source>
        <dbReference type="HAMAP-Rule" id="MF_00337"/>
    </source>
</evidence>
<dbReference type="HAMAP" id="MF_00337">
    <property type="entry name" value="Exonuc_7_S"/>
    <property type="match status" value="1"/>
</dbReference>
<name>A0ABZ2U1Z6_9ACTN</name>
<keyword evidence="2 6" id="KW-0963">Cytoplasm</keyword>
<keyword evidence="4 6" id="KW-0378">Hydrolase</keyword>
<dbReference type="Proteomes" id="UP001479933">
    <property type="component" value="Chromosome"/>
</dbReference>
<evidence type="ECO:0000256" key="3">
    <source>
        <dbReference type="ARBA" id="ARBA00022722"/>
    </source>
</evidence>
<dbReference type="Gene3D" id="1.10.287.1040">
    <property type="entry name" value="Exonuclease VII, small subunit"/>
    <property type="match status" value="1"/>
</dbReference>
<dbReference type="EC" id="3.1.11.6" evidence="6"/>
<dbReference type="InterPro" id="IPR003761">
    <property type="entry name" value="Exonuc_VII_S"/>
</dbReference>
<dbReference type="NCBIfam" id="NF002139">
    <property type="entry name" value="PRK00977.1-3"/>
    <property type="match status" value="1"/>
</dbReference>
<evidence type="ECO:0000256" key="1">
    <source>
        <dbReference type="ARBA" id="ARBA00009998"/>
    </source>
</evidence>
<dbReference type="PANTHER" id="PTHR34137">
    <property type="entry name" value="EXODEOXYRIBONUCLEASE 7 SMALL SUBUNIT"/>
    <property type="match status" value="1"/>
</dbReference>
<comment type="subcellular location">
    <subcellularLocation>
        <location evidence="6">Cytoplasm</location>
    </subcellularLocation>
</comment>